<evidence type="ECO:0000313" key="1">
    <source>
        <dbReference type="EMBL" id="KAL3273967.1"/>
    </source>
</evidence>
<name>A0ABD2N5X1_9CUCU</name>
<proteinExistence type="predicted"/>
<accession>A0ABD2N5X1</accession>
<protein>
    <submittedName>
        <fullName evidence="1">Uncharacterized protein</fullName>
    </submittedName>
</protein>
<dbReference type="EMBL" id="JABFTP020000062">
    <property type="protein sequence ID" value="KAL3273967.1"/>
    <property type="molecule type" value="Genomic_DNA"/>
</dbReference>
<sequence>MTLMIFLTFINCFLTTMKKYTKMRLFGKSSIHESRFYLVFGDRKSLLLFSEWSRLRLLISRRRGSRNSPLHLFILCLLKFIDRCAQCLGIDFADKIMAKTTKKFLTLRVFNYMSSESMSISLLY</sequence>
<dbReference type="Proteomes" id="UP001516400">
    <property type="component" value="Unassembled WGS sequence"/>
</dbReference>
<keyword evidence="2" id="KW-1185">Reference proteome</keyword>
<dbReference type="AlphaFoldDB" id="A0ABD2N5X1"/>
<reference evidence="1 2" key="1">
    <citation type="journal article" date="2021" name="BMC Biol.">
        <title>Horizontally acquired antibacterial genes associated with adaptive radiation of ladybird beetles.</title>
        <authorList>
            <person name="Li H.S."/>
            <person name="Tang X.F."/>
            <person name="Huang Y.H."/>
            <person name="Xu Z.Y."/>
            <person name="Chen M.L."/>
            <person name="Du X.Y."/>
            <person name="Qiu B.Y."/>
            <person name="Chen P.T."/>
            <person name="Zhang W."/>
            <person name="Slipinski A."/>
            <person name="Escalona H.E."/>
            <person name="Waterhouse R.M."/>
            <person name="Zwick A."/>
            <person name="Pang H."/>
        </authorList>
    </citation>
    <scope>NUCLEOTIDE SEQUENCE [LARGE SCALE GENOMIC DNA]</scope>
    <source>
        <strain evidence="1">SYSU2018</strain>
    </source>
</reference>
<organism evidence="1 2">
    <name type="scientific">Cryptolaemus montrouzieri</name>
    <dbReference type="NCBI Taxonomy" id="559131"/>
    <lineage>
        <taxon>Eukaryota</taxon>
        <taxon>Metazoa</taxon>
        <taxon>Ecdysozoa</taxon>
        <taxon>Arthropoda</taxon>
        <taxon>Hexapoda</taxon>
        <taxon>Insecta</taxon>
        <taxon>Pterygota</taxon>
        <taxon>Neoptera</taxon>
        <taxon>Endopterygota</taxon>
        <taxon>Coleoptera</taxon>
        <taxon>Polyphaga</taxon>
        <taxon>Cucujiformia</taxon>
        <taxon>Coccinelloidea</taxon>
        <taxon>Coccinellidae</taxon>
        <taxon>Scymninae</taxon>
        <taxon>Scymnini</taxon>
        <taxon>Cryptolaemus</taxon>
    </lineage>
</organism>
<gene>
    <name evidence="1" type="ORF">HHI36_015389</name>
</gene>
<evidence type="ECO:0000313" key="2">
    <source>
        <dbReference type="Proteomes" id="UP001516400"/>
    </source>
</evidence>
<comment type="caution">
    <text evidence="1">The sequence shown here is derived from an EMBL/GenBank/DDBJ whole genome shotgun (WGS) entry which is preliminary data.</text>
</comment>